<dbReference type="Pfam" id="PF10128">
    <property type="entry name" value="OpcA_G6PD_assem"/>
    <property type="match status" value="1"/>
</dbReference>
<dbReference type="Proteomes" id="UP000539111">
    <property type="component" value="Unassembled WGS sequence"/>
</dbReference>
<evidence type="ECO:0000313" key="3">
    <source>
        <dbReference type="EMBL" id="NYI68531.1"/>
    </source>
</evidence>
<dbReference type="Pfam" id="PF20171">
    <property type="entry name" value="OpcA_G6PD_C"/>
    <property type="match status" value="1"/>
</dbReference>
<sequence length="318" mass="33815">MIVDLPSTTMVDVSKALVRMRDAGGAVTLGRVLTLVIATGEKNVEEAIAASNEASREHPCRVIVMCAGNRRGSARIDAQIRVGGDAGASEVIVLRGYGPLASPAVHDSLVTPLLLPDAPVVVWWPGKAPAVPAESPLGRIAQRRITDSASADNPGSMLDRLGKAYTDGDTDLAWTRLTPWRAQLAAAMDLRPGMPVTGVSVRGHANSPSTILLGAWLGFALHAPVQRDEVETPGGTRISGVTITADDAEITLDRITATEAVLTDPSQPDREISLPRRRLEDCLAEELRRLDADDVYGEVLRTCSTVKKRVKKSGKAQA</sequence>
<evidence type="ECO:0000259" key="2">
    <source>
        <dbReference type="Pfam" id="PF20171"/>
    </source>
</evidence>
<reference evidence="3 4" key="1">
    <citation type="submission" date="2020-07" db="EMBL/GenBank/DDBJ databases">
        <title>Sequencing the genomes of 1000 actinobacteria strains.</title>
        <authorList>
            <person name="Klenk H.-P."/>
        </authorList>
    </citation>
    <scope>NUCLEOTIDE SEQUENCE [LARGE SCALE GENOMIC DNA]</scope>
    <source>
        <strain evidence="3 4">DSM 26341</strain>
    </source>
</reference>
<dbReference type="EMBL" id="JACBZP010000001">
    <property type="protein sequence ID" value="NYI68531.1"/>
    <property type="molecule type" value="Genomic_DNA"/>
</dbReference>
<dbReference type="PANTHER" id="PTHR38658:SF1">
    <property type="entry name" value="OXPP CYCLE PROTEIN OPCA-RELATED"/>
    <property type="match status" value="1"/>
</dbReference>
<dbReference type="AlphaFoldDB" id="A0A7Z0D459"/>
<comment type="caution">
    <text evidence="3">The sequence shown here is derived from an EMBL/GenBank/DDBJ whole genome shotgun (WGS) entry which is preliminary data.</text>
</comment>
<dbReference type="InterPro" id="IPR004555">
    <property type="entry name" value="G6PDH_assembly_OpcA"/>
</dbReference>
<dbReference type="InterPro" id="IPR046801">
    <property type="entry name" value="OpcA_G6PD_N"/>
</dbReference>
<evidence type="ECO:0000313" key="4">
    <source>
        <dbReference type="Proteomes" id="UP000539111"/>
    </source>
</evidence>
<feature type="domain" description="Glucose-6-phosphate dehydrogenase assembly protein OpcA C-terminal" evidence="2">
    <location>
        <begin position="168"/>
        <end position="300"/>
    </location>
</feature>
<feature type="domain" description="Glucose-6-phosphate dehydrogenase assembly protein OpcA N-terminal" evidence="1">
    <location>
        <begin position="52"/>
        <end position="161"/>
    </location>
</feature>
<dbReference type="PANTHER" id="PTHR38658">
    <property type="entry name" value="OXPP CYCLE PROTEIN OPCA-RELATED"/>
    <property type="match status" value="1"/>
</dbReference>
<evidence type="ECO:0000259" key="1">
    <source>
        <dbReference type="Pfam" id="PF10128"/>
    </source>
</evidence>
<organism evidence="3 4">
    <name type="scientific">Spelaeicoccus albus</name>
    <dbReference type="NCBI Taxonomy" id="1280376"/>
    <lineage>
        <taxon>Bacteria</taxon>
        <taxon>Bacillati</taxon>
        <taxon>Actinomycetota</taxon>
        <taxon>Actinomycetes</taxon>
        <taxon>Micrococcales</taxon>
        <taxon>Brevibacteriaceae</taxon>
        <taxon>Spelaeicoccus</taxon>
    </lineage>
</organism>
<accession>A0A7Z0D459</accession>
<keyword evidence="4" id="KW-1185">Reference proteome</keyword>
<proteinExistence type="predicted"/>
<name>A0A7Z0D459_9MICO</name>
<dbReference type="InterPro" id="IPR046802">
    <property type="entry name" value="OpcA_G6PD_C"/>
</dbReference>
<dbReference type="RefSeq" id="WP_179428867.1">
    <property type="nucleotide sequence ID" value="NZ_JACBZP010000001.1"/>
</dbReference>
<protein>
    <submittedName>
        <fullName evidence="3">Glucose-6-phosphate dehydrogenase assembly protein OpcA</fullName>
    </submittedName>
</protein>
<gene>
    <name evidence="3" type="ORF">BJY26_002837</name>
</gene>